<sequence length="163" mass="17886">MSYYIINIESLIEKTLKGVILMIGIIVGTHGDLSKELVKSAEMIYGEQKNIGCVTFKPGEGIENLLDKYNKLIQELNCTEGILVMVDLFGGSPFNAASMIALEKEDMEVITGVNMPMLLEVFASRDISSSLSELLEIAKSGGKNAIKQLEKRAGRNLEDDDIL</sequence>
<keyword evidence="5" id="KW-0762">Sugar transport</keyword>
<feature type="domain" description="PTS EIIA type-4" evidence="9">
    <location>
        <begin position="22"/>
        <end position="146"/>
    </location>
</feature>
<dbReference type="Gene3D" id="3.40.50.510">
    <property type="entry name" value="Phosphotransferase system, mannose-type IIA component"/>
    <property type="match status" value="1"/>
</dbReference>
<dbReference type="EMBL" id="LZZI01000010">
    <property type="protein sequence ID" value="OOM63609.1"/>
    <property type="molecule type" value="Genomic_DNA"/>
</dbReference>
<dbReference type="SUPFAM" id="SSF53062">
    <property type="entry name" value="PTS system fructose IIA component-like"/>
    <property type="match status" value="1"/>
</dbReference>
<evidence type="ECO:0000313" key="11">
    <source>
        <dbReference type="Proteomes" id="UP000190973"/>
    </source>
</evidence>
<dbReference type="AlphaFoldDB" id="A0A1S8SE05"/>
<dbReference type="PANTHER" id="PTHR33799">
    <property type="entry name" value="PTS PERMEASE-RELATED-RELATED"/>
    <property type="match status" value="1"/>
</dbReference>
<dbReference type="GO" id="GO:0009401">
    <property type="term" value="P:phosphoenolpyruvate-dependent sugar phosphotransferase system"/>
    <property type="evidence" value="ECO:0007669"/>
    <property type="project" value="UniProtKB-KW"/>
</dbReference>
<evidence type="ECO:0000256" key="1">
    <source>
        <dbReference type="ARBA" id="ARBA00004496"/>
    </source>
</evidence>
<evidence type="ECO:0000256" key="6">
    <source>
        <dbReference type="ARBA" id="ARBA00022679"/>
    </source>
</evidence>
<dbReference type="GO" id="GO:0005737">
    <property type="term" value="C:cytoplasm"/>
    <property type="evidence" value="ECO:0007669"/>
    <property type="project" value="UniProtKB-SubCell"/>
</dbReference>
<evidence type="ECO:0000259" key="9">
    <source>
        <dbReference type="PROSITE" id="PS51096"/>
    </source>
</evidence>
<dbReference type="InterPro" id="IPR004701">
    <property type="entry name" value="PTS_EIIA_man-typ"/>
</dbReference>
<dbReference type="GO" id="GO:0016773">
    <property type="term" value="F:phosphotransferase activity, alcohol group as acceptor"/>
    <property type="evidence" value="ECO:0007669"/>
    <property type="project" value="InterPro"/>
</dbReference>
<dbReference type="InterPro" id="IPR033887">
    <property type="entry name" value="PTS_IIA_man"/>
</dbReference>
<evidence type="ECO:0000256" key="7">
    <source>
        <dbReference type="ARBA" id="ARBA00022683"/>
    </source>
</evidence>
<keyword evidence="3" id="KW-0963">Cytoplasm</keyword>
<keyword evidence="4" id="KW-0597">Phosphoprotein</keyword>
<keyword evidence="2" id="KW-0813">Transport</keyword>
<keyword evidence="7" id="KW-0598">Phosphotransferase system</keyword>
<dbReference type="GO" id="GO:0016301">
    <property type="term" value="F:kinase activity"/>
    <property type="evidence" value="ECO:0007669"/>
    <property type="project" value="UniProtKB-KW"/>
</dbReference>
<dbReference type="InterPro" id="IPR051471">
    <property type="entry name" value="Bacterial_PTS_sugar_comp"/>
</dbReference>
<comment type="caution">
    <text evidence="10">The sequence shown here is derived from an EMBL/GenBank/DDBJ whole genome shotgun (WGS) entry which is preliminary data.</text>
</comment>
<keyword evidence="6" id="KW-0808">Transferase</keyword>
<name>A0A1S8SE05_CLOBE</name>
<keyword evidence="8" id="KW-0418">Kinase</keyword>
<evidence type="ECO:0000313" key="10">
    <source>
        <dbReference type="EMBL" id="OOM63609.1"/>
    </source>
</evidence>
<dbReference type="InterPro" id="IPR013789">
    <property type="entry name" value="PTS_EIIA_man"/>
</dbReference>
<dbReference type="NCBIfam" id="TIGR00824">
    <property type="entry name" value="EIIA-man"/>
    <property type="match status" value="1"/>
</dbReference>
<dbReference type="Pfam" id="PF03610">
    <property type="entry name" value="EIIA-man"/>
    <property type="match status" value="1"/>
</dbReference>
<proteinExistence type="predicted"/>
<dbReference type="CDD" id="cd00006">
    <property type="entry name" value="PTS_IIA_man"/>
    <property type="match status" value="1"/>
</dbReference>
<dbReference type="GO" id="GO:0016020">
    <property type="term" value="C:membrane"/>
    <property type="evidence" value="ECO:0007669"/>
    <property type="project" value="InterPro"/>
</dbReference>
<dbReference type="Proteomes" id="UP000190973">
    <property type="component" value="Unassembled WGS sequence"/>
</dbReference>
<protein>
    <submittedName>
        <fullName evidence="10">PTS system mannose-specific EIIAB component</fullName>
    </submittedName>
</protein>
<evidence type="ECO:0000256" key="5">
    <source>
        <dbReference type="ARBA" id="ARBA00022597"/>
    </source>
</evidence>
<organism evidence="10 11">
    <name type="scientific">Clostridium beijerinckii</name>
    <name type="common">Clostridium MP</name>
    <dbReference type="NCBI Taxonomy" id="1520"/>
    <lineage>
        <taxon>Bacteria</taxon>
        <taxon>Bacillati</taxon>
        <taxon>Bacillota</taxon>
        <taxon>Clostridia</taxon>
        <taxon>Eubacteriales</taxon>
        <taxon>Clostridiaceae</taxon>
        <taxon>Clostridium</taxon>
    </lineage>
</organism>
<accession>A0A1S8SE05</accession>
<dbReference type="PROSITE" id="PS51096">
    <property type="entry name" value="PTS_EIIA_TYPE_4"/>
    <property type="match status" value="1"/>
</dbReference>
<dbReference type="PANTHER" id="PTHR33799:SF1">
    <property type="entry name" value="PTS SYSTEM MANNOSE-SPECIFIC EIIAB COMPONENT-RELATED"/>
    <property type="match status" value="1"/>
</dbReference>
<evidence type="ECO:0000256" key="3">
    <source>
        <dbReference type="ARBA" id="ARBA00022490"/>
    </source>
</evidence>
<reference evidence="10 11" key="1">
    <citation type="submission" date="2016-05" db="EMBL/GenBank/DDBJ databases">
        <title>Microbial solvent formation.</title>
        <authorList>
            <person name="Poehlein A."/>
            <person name="Montoya Solano J.D."/>
            <person name="Flitsch S."/>
            <person name="Krabben P."/>
            <person name="Duerre P."/>
            <person name="Daniel R."/>
        </authorList>
    </citation>
    <scope>NUCLEOTIDE SEQUENCE [LARGE SCALE GENOMIC DNA]</scope>
    <source>
        <strain evidence="10 11">DSM 53</strain>
    </source>
</reference>
<dbReference type="InterPro" id="IPR036662">
    <property type="entry name" value="PTS_EIIA_man-typ_sf"/>
</dbReference>
<gene>
    <name evidence="10" type="primary">manX_3</name>
    <name evidence="10" type="ORF">CLBCK_08980</name>
</gene>
<evidence type="ECO:0000256" key="2">
    <source>
        <dbReference type="ARBA" id="ARBA00022448"/>
    </source>
</evidence>
<evidence type="ECO:0000256" key="4">
    <source>
        <dbReference type="ARBA" id="ARBA00022553"/>
    </source>
</evidence>
<evidence type="ECO:0000256" key="8">
    <source>
        <dbReference type="ARBA" id="ARBA00022777"/>
    </source>
</evidence>
<comment type="subcellular location">
    <subcellularLocation>
        <location evidence="1">Cytoplasm</location>
    </subcellularLocation>
</comment>